<reference evidence="3 4" key="1">
    <citation type="submission" date="2019-11" db="EMBL/GenBank/DDBJ databases">
        <title>Isolation of a new High Light Tolerant Cyanobacteria.</title>
        <authorList>
            <person name="Dobson Z."/>
            <person name="Vaughn N."/>
            <person name="Vaughn M."/>
            <person name="Fromme P."/>
            <person name="Mazor Y."/>
        </authorList>
    </citation>
    <scope>NUCLEOTIDE SEQUENCE [LARGE SCALE GENOMIC DNA]</scope>
    <source>
        <strain evidence="3 4">0216</strain>
    </source>
</reference>
<keyword evidence="1" id="KW-0175">Coiled coil</keyword>
<dbReference type="AlphaFoldDB" id="A0A844GPM8"/>
<comment type="caution">
    <text evidence="3">The sequence shown here is derived from an EMBL/GenBank/DDBJ whole genome shotgun (WGS) entry which is preliminary data.</text>
</comment>
<feature type="compositionally biased region" description="Basic and acidic residues" evidence="2">
    <location>
        <begin position="406"/>
        <end position="415"/>
    </location>
</feature>
<evidence type="ECO:0000313" key="4">
    <source>
        <dbReference type="Proteomes" id="UP000437131"/>
    </source>
</evidence>
<evidence type="ECO:0000256" key="1">
    <source>
        <dbReference type="SAM" id="Coils"/>
    </source>
</evidence>
<dbReference type="RefSeq" id="WP_155083403.1">
    <property type="nucleotide sequence ID" value="NZ_WMIA01000005.1"/>
</dbReference>
<feature type="region of interest" description="Disordered" evidence="2">
    <location>
        <begin position="355"/>
        <end position="422"/>
    </location>
</feature>
<evidence type="ECO:0000256" key="2">
    <source>
        <dbReference type="SAM" id="MobiDB-lite"/>
    </source>
</evidence>
<dbReference type="PROSITE" id="PS51257">
    <property type="entry name" value="PROKAR_LIPOPROTEIN"/>
    <property type="match status" value="1"/>
</dbReference>
<name>A0A844GPM8_9CHRO</name>
<proteinExistence type="predicted"/>
<evidence type="ECO:0000313" key="3">
    <source>
        <dbReference type="EMBL" id="MTF38524.1"/>
    </source>
</evidence>
<feature type="compositionally biased region" description="Acidic residues" evidence="2">
    <location>
        <begin position="392"/>
        <end position="405"/>
    </location>
</feature>
<evidence type="ECO:0008006" key="5">
    <source>
        <dbReference type="Google" id="ProtNLM"/>
    </source>
</evidence>
<accession>A0A844GPM8</accession>
<protein>
    <recommendedName>
        <fullName evidence="5">FHA domain containing protein</fullName>
    </recommendedName>
</protein>
<organism evidence="3 4">
    <name type="scientific">Cyanobacterium aponinum 0216</name>
    <dbReference type="NCBI Taxonomy" id="2676140"/>
    <lineage>
        <taxon>Bacteria</taxon>
        <taxon>Bacillati</taxon>
        <taxon>Cyanobacteriota</taxon>
        <taxon>Cyanophyceae</taxon>
        <taxon>Oscillatoriophycideae</taxon>
        <taxon>Chroococcales</taxon>
        <taxon>Geminocystaceae</taxon>
        <taxon>Cyanobacterium</taxon>
    </lineage>
</organism>
<dbReference type="Proteomes" id="UP000437131">
    <property type="component" value="Unassembled WGS sequence"/>
</dbReference>
<gene>
    <name evidence="3" type="ORF">GGC33_06265</name>
</gene>
<feature type="coiled-coil region" evidence="1">
    <location>
        <begin position="315"/>
        <end position="342"/>
    </location>
</feature>
<feature type="compositionally biased region" description="Basic and acidic residues" evidence="2">
    <location>
        <begin position="368"/>
        <end position="382"/>
    </location>
</feature>
<dbReference type="EMBL" id="WMIA01000005">
    <property type="protein sequence ID" value="MTF38524.1"/>
    <property type="molecule type" value="Genomic_DNA"/>
</dbReference>
<sequence>MMSRIKILSWLTVIFFCWTLLGCSDTIESVQAFNSESKSPIPRVENISEVAPPKLIQELNKNFSQTKPEVKILSPQIDEIVNSQDVSVSLQVKGLDIFKDEELGMGPHLHFFLDDKPYQAIYSAGEPIILEGLAPGTHTIRVFASRPWHESFKNPTAYAQTTFHVFTATEDNNPSQDEPLLTYSRPQGTYGAEPIMLDFYLTNAPLHVVAQENPADDIADWRIRVTINGESFLLDTWQPIYLTGFNKGQNWVKLEYIDENGNVIQNAFNSTVRAINYDPSLQDTLAKLVTDKISLDKVKAIALKDYQGLQEVKTQEKEEIIEEELSEEVEEVKEEKSDIVEEELTPEVIEEELVEDVTDIAEPSVNKSKPENMKVEQDKDILPQEIEPTADLTEEQNEQENISEELETKENKQEDVNDSDNQ</sequence>